<dbReference type="InterPro" id="IPR009506">
    <property type="entry name" value="YjiS-like"/>
</dbReference>
<reference evidence="3" key="1">
    <citation type="journal article" date="2019" name="Int. J. Syst. Evol. Microbiol.">
        <title>The Global Catalogue of Microorganisms (GCM) 10K type strain sequencing project: providing services to taxonomists for standard genome sequencing and annotation.</title>
        <authorList>
            <consortium name="The Broad Institute Genomics Platform"/>
            <consortium name="The Broad Institute Genome Sequencing Center for Infectious Disease"/>
            <person name="Wu L."/>
            <person name="Ma J."/>
        </authorList>
    </citation>
    <scope>NUCLEOTIDE SEQUENCE [LARGE SCALE GENOMIC DNA]</scope>
    <source>
        <strain evidence="3">NBRC 112416</strain>
    </source>
</reference>
<protein>
    <recommendedName>
        <fullName evidence="1">YjiS-like domain-containing protein</fullName>
    </recommendedName>
</protein>
<gene>
    <name evidence="2" type="ORF">GCM10010862_12280</name>
</gene>
<sequence length="53" mass="6526">MSTFFKSIPVRWRVMRRRRRSHRNTIEVLRQFNDHLLKDIGLNEPCSTDDPWL</sequence>
<keyword evidence="3" id="KW-1185">Reference proteome</keyword>
<evidence type="ECO:0000313" key="3">
    <source>
        <dbReference type="Proteomes" id="UP001156691"/>
    </source>
</evidence>
<feature type="domain" description="YjiS-like" evidence="1">
    <location>
        <begin position="12"/>
        <end position="43"/>
    </location>
</feature>
<dbReference type="EMBL" id="BSNS01000007">
    <property type="protein sequence ID" value="GLQ53969.1"/>
    <property type="molecule type" value="Genomic_DNA"/>
</dbReference>
<dbReference type="RefSeq" id="WP_284339417.1">
    <property type="nucleotide sequence ID" value="NZ_BSNS01000007.1"/>
</dbReference>
<evidence type="ECO:0000313" key="2">
    <source>
        <dbReference type="EMBL" id="GLQ53969.1"/>
    </source>
</evidence>
<name>A0ABQ5W2D7_9HYPH</name>
<accession>A0ABQ5W2D7</accession>
<proteinExistence type="predicted"/>
<dbReference type="Pfam" id="PF06568">
    <property type="entry name" value="YjiS-like"/>
    <property type="match status" value="1"/>
</dbReference>
<organism evidence="2 3">
    <name type="scientific">Devosia nitrariae</name>
    <dbReference type="NCBI Taxonomy" id="2071872"/>
    <lineage>
        <taxon>Bacteria</taxon>
        <taxon>Pseudomonadati</taxon>
        <taxon>Pseudomonadota</taxon>
        <taxon>Alphaproteobacteria</taxon>
        <taxon>Hyphomicrobiales</taxon>
        <taxon>Devosiaceae</taxon>
        <taxon>Devosia</taxon>
    </lineage>
</organism>
<comment type="caution">
    <text evidence="2">The sequence shown here is derived from an EMBL/GenBank/DDBJ whole genome shotgun (WGS) entry which is preliminary data.</text>
</comment>
<evidence type="ECO:0000259" key="1">
    <source>
        <dbReference type="Pfam" id="PF06568"/>
    </source>
</evidence>
<dbReference type="Proteomes" id="UP001156691">
    <property type="component" value="Unassembled WGS sequence"/>
</dbReference>